<proteinExistence type="predicted"/>
<dbReference type="Proteomes" id="UP000036513">
    <property type="component" value="Unassembled WGS sequence"/>
</dbReference>
<dbReference type="GeneID" id="76728525"/>
<evidence type="ECO:0000313" key="2">
    <source>
        <dbReference type="EMBL" id="KMO83570.1"/>
    </source>
</evidence>
<dbReference type="EMBL" id="JYNL01000004">
    <property type="protein sequence ID" value="KMO83570.1"/>
    <property type="molecule type" value="Genomic_DNA"/>
</dbReference>
<dbReference type="GO" id="GO:0003723">
    <property type="term" value="F:RNA binding"/>
    <property type="evidence" value="ECO:0007669"/>
    <property type="project" value="InterPro"/>
</dbReference>
<organism evidence="2 3">
    <name type="scientific">Mycolicibacterium chlorophenolicum</name>
    <dbReference type="NCBI Taxonomy" id="37916"/>
    <lineage>
        <taxon>Bacteria</taxon>
        <taxon>Bacillati</taxon>
        <taxon>Actinomycetota</taxon>
        <taxon>Actinomycetes</taxon>
        <taxon>Mycobacteriales</taxon>
        <taxon>Mycobacteriaceae</taxon>
        <taxon>Mycolicibacterium</taxon>
    </lineage>
</organism>
<name>A0A0J6WJT6_9MYCO</name>
<reference evidence="2 3" key="1">
    <citation type="journal article" date="2015" name="Genome Biol. Evol.">
        <title>Characterization of Three Mycobacterium spp. with Potential Use in Bioremediation by Genome Sequencing and Comparative Genomics.</title>
        <authorList>
            <person name="Das S."/>
            <person name="Pettersson B.M."/>
            <person name="Behra P.R."/>
            <person name="Ramesh M."/>
            <person name="Dasgupta S."/>
            <person name="Bhattacharya A."/>
            <person name="Kirsebom L.A."/>
        </authorList>
    </citation>
    <scope>NUCLEOTIDE SEQUENCE [LARGE SCALE GENOMIC DNA]</scope>
    <source>
        <strain evidence="2 3">DSM 43826</strain>
    </source>
</reference>
<dbReference type="SMART" id="SM01012">
    <property type="entry name" value="ANTAR"/>
    <property type="match status" value="1"/>
</dbReference>
<dbReference type="RefSeq" id="WP_048468716.1">
    <property type="nucleotide sequence ID" value="NZ_JYNL01000004.1"/>
</dbReference>
<evidence type="ECO:0000259" key="1">
    <source>
        <dbReference type="SMART" id="SM01012"/>
    </source>
</evidence>
<comment type="caution">
    <text evidence="2">The sequence shown here is derived from an EMBL/GenBank/DDBJ whole genome shotgun (WGS) entry which is preliminary data.</text>
</comment>
<dbReference type="PATRIC" id="fig|37916.4.peg.537"/>
<dbReference type="InterPro" id="IPR005561">
    <property type="entry name" value="ANTAR"/>
</dbReference>
<accession>A0A0J6WJT6</accession>
<keyword evidence="3" id="KW-1185">Reference proteome</keyword>
<evidence type="ECO:0000313" key="3">
    <source>
        <dbReference type="Proteomes" id="UP000036513"/>
    </source>
</evidence>
<protein>
    <submittedName>
        <fullName evidence="2">ANTAR domain protein</fullName>
    </submittedName>
</protein>
<dbReference type="Pfam" id="PF03861">
    <property type="entry name" value="ANTAR"/>
    <property type="match status" value="1"/>
</dbReference>
<gene>
    <name evidence="2" type="ORF">MCHLDSM_00498</name>
</gene>
<sequence>MDEVGELGRGADPSSRTVIDVAIGVLVGWRGCSPREAFEELACAVRETGVGIGSIARALVDLACGTDQSAPHRAVALRLWGDVMPRPSALVSASRN</sequence>
<feature type="domain" description="ANTAR" evidence="1">
    <location>
        <begin position="5"/>
        <end position="60"/>
    </location>
</feature>
<dbReference type="AlphaFoldDB" id="A0A0J6WJT6"/>
<dbReference type="InterPro" id="IPR036388">
    <property type="entry name" value="WH-like_DNA-bd_sf"/>
</dbReference>
<dbReference type="Gene3D" id="1.10.10.10">
    <property type="entry name" value="Winged helix-like DNA-binding domain superfamily/Winged helix DNA-binding domain"/>
    <property type="match status" value="1"/>
</dbReference>